<dbReference type="Gene3D" id="2.60.40.1190">
    <property type="match status" value="1"/>
</dbReference>
<dbReference type="EMBL" id="CP120682">
    <property type="protein sequence ID" value="WKN39364.1"/>
    <property type="molecule type" value="Genomic_DNA"/>
</dbReference>
<evidence type="ECO:0000259" key="1">
    <source>
        <dbReference type="Pfam" id="PF19313"/>
    </source>
</evidence>
<gene>
    <name evidence="2" type="ORF">K4G66_11745</name>
</gene>
<evidence type="ECO:0000313" key="2">
    <source>
        <dbReference type="EMBL" id="WKN39364.1"/>
    </source>
</evidence>
<organism evidence="2">
    <name type="scientific">Roseihalotalea indica</name>
    <dbReference type="NCBI Taxonomy" id="2867963"/>
    <lineage>
        <taxon>Bacteria</taxon>
        <taxon>Pseudomonadati</taxon>
        <taxon>Bacteroidota</taxon>
        <taxon>Cytophagia</taxon>
        <taxon>Cytophagales</taxon>
        <taxon>Catalimonadaceae</taxon>
        <taxon>Roseihalotalea</taxon>
    </lineage>
</organism>
<reference evidence="2" key="1">
    <citation type="journal article" date="2023" name="Comput. Struct. Biotechnol. J.">
        <title>Discovery of a novel marine Bacteroidetes with a rich repertoire of carbohydrate-active enzymes.</title>
        <authorList>
            <person name="Chen B."/>
            <person name="Liu G."/>
            <person name="Chen Q."/>
            <person name="Wang H."/>
            <person name="Liu L."/>
            <person name="Tang K."/>
        </authorList>
    </citation>
    <scope>NUCLEOTIDE SEQUENCE</scope>
    <source>
        <strain evidence="2">TK19036</strain>
    </source>
</reference>
<reference evidence="2" key="2">
    <citation type="journal article" date="2024" name="Antonie Van Leeuwenhoek">
        <title>Roseihalotalea indica gen. nov., sp. nov., a halophilic Bacteroidetes from mesopelagic Southwest Indian Ocean with higher carbohydrate metabolic potential.</title>
        <authorList>
            <person name="Chen B."/>
            <person name="Zhang M."/>
            <person name="Lin D."/>
            <person name="Ye J."/>
            <person name="Tang K."/>
        </authorList>
    </citation>
    <scope>NUCLEOTIDE SEQUENCE</scope>
    <source>
        <strain evidence="2">TK19036</strain>
    </source>
</reference>
<dbReference type="AlphaFoldDB" id="A0AA49GSR1"/>
<dbReference type="SUPFAM" id="SSF49344">
    <property type="entry name" value="CBD9-like"/>
    <property type="match status" value="1"/>
</dbReference>
<sequence length="701" mass="80780">MTEPAWEEADIAHNYWQNFPMDTSAAVAKTTFRMTYDEKFLYILATCYTTTEGDYFVTPSLRRDFRGPGNDILIFILDPFQDQTTGYSFGVNPYGVEREGTVSNGGAAQEDFDLSWDNRWFSKVVIKDDYWMTEIAIPFKTLRFKEGATEWNLNSYRQDSHLNERSSWSRIPRNFRPYSLAFSGKLLWDEPLKKPGSNISIIPYVSGQANRNFVEGEATKSNFSVGGDAKIAVTPSLNLDLTVNPDFSQVEVDRQVTNLDRFEIFFPERRQFFLENADLFANFGSENVRPFFSRRIGVAIDSATGVNVQNPILFGARLSGRVNNNWRIGLMNMQTGEDEEINVPSFNYTVGAVQRQVFARSNIAAIFINKQAFSDSTDAFSPMSSNYNRLVGVDYNLASANNTWNGKLYYHHSFDPAPEKNAYSHGANLTYSTPNWEIKWEHQLVGEGFNAEVGFTPRQNYRRISPTVAYRFYPESPRVVSHGPGLEQQVWSKPKLGVTDYNFRLFYEFRFLNTSELTVSALHDYLYLFRPFSPSRKGLPFSTGDTFSMRSANIEFTSDTRKNFFYELSTINGQYYAGILNSFAGTLNYRFQPYGLFSLDFNYSDINLEAPYSDAKFILIGPRLDLTFTRSVFLTAYVQYNSQFDNVNVNTRFQWRFKPVSDLFIVYTDNYTAYGEDRFFPDTYLKKNRGLVVKLTYWLNL</sequence>
<feature type="domain" description="DUF5916" evidence="1">
    <location>
        <begin position="199"/>
        <end position="628"/>
    </location>
</feature>
<protein>
    <submittedName>
        <fullName evidence="2">DUF5916 domain-containing protein</fullName>
    </submittedName>
</protein>
<dbReference type="InterPro" id="IPR045670">
    <property type="entry name" value="DUF5916"/>
</dbReference>
<proteinExistence type="predicted"/>
<dbReference type="Pfam" id="PF19313">
    <property type="entry name" value="DUF5916"/>
    <property type="match status" value="1"/>
</dbReference>
<accession>A0AA49GSR1</accession>
<dbReference type="CDD" id="cd09618">
    <property type="entry name" value="CBM9_like_2"/>
    <property type="match status" value="1"/>
</dbReference>
<name>A0AA49GSR1_9BACT</name>